<proteinExistence type="predicted"/>
<reference evidence="1 2" key="1">
    <citation type="submission" date="2016-12" db="EMBL/GenBank/DDBJ databases">
        <authorList>
            <person name="Song W.-J."/>
            <person name="Kurnit D.M."/>
        </authorList>
    </citation>
    <scope>NUCLEOTIDE SEQUENCE [LARGE SCALE GENOMIC DNA]</scope>
    <source>
        <strain evidence="1 2">IMCC3135</strain>
    </source>
</reference>
<evidence type="ECO:0000313" key="1">
    <source>
        <dbReference type="EMBL" id="ASJ72617.1"/>
    </source>
</evidence>
<keyword evidence="2" id="KW-1185">Reference proteome</keyword>
<dbReference type="Proteomes" id="UP000250079">
    <property type="component" value="Chromosome"/>
</dbReference>
<gene>
    <name evidence="1" type="ORF">IMCC3135_12645</name>
</gene>
<organism evidence="1 2">
    <name type="scientific">Granulosicoccus antarcticus IMCC3135</name>
    <dbReference type="NCBI Taxonomy" id="1192854"/>
    <lineage>
        <taxon>Bacteria</taxon>
        <taxon>Pseudomonadati</taxon>
        <taxon>Pseudomonadota</taxon>
        <taxon>Gammaproteobacteria</taxon>
        <taxon>Chromatiales</taxon>
        <taxon>Granulosicoccaceae</taxon>
        <taxon>Granulosicoccus</taxon>
    </lineage>
</organism>
<dbReference type="AlphaFoldDB" id="A0A2Z2NXY5"/>
<dbReference type="EMBL" id="CP018632">
    <property type="protein sequence ID" value="ASJ72617.1"/>
    <property type="molecule type" value="Genomic_DNA"/>
</dbReference>
<name>A0A2Z2NXY5_9GAMM</name>
<protein>
    <submittedName>
        <fullName evidence="1">Uncharacterized protein</fullName>
    </submittedName>
</protein>
<accession>A0A2Z2NXY5</accession>
<evidence type="ECO:0000313" key="2">
    <source>
        <dbReference type="Proteomes" id="UP000250079"/>
    </source>
</evidence>
<sequence>MSKSSQRKKSNGPKLVMAAAAAGALLVMFVLPAEHGVDLTGFGKLTGINALASTTVEKAGTDFGQNLSFNVEEYDLEAEEINRSIRGMLKLEDAPFMSETIVLEIDDLGEIEHKFIIPENSTLVYSWKLLNPEGDGVFYEFHGHPSTADASNYPDGFEMAYSKGEGRGQNGSFTAAFPGYHGWYFMNLEEGPIQIELTVSGYYSEHKEMYRAVDGKVINNVEF</sequence>
<dbReference type="RefSeq" id="WP_088917914.1">
    <property type="nucleotide sequence ID" value="NZ_CP018632.1"/>
</dbReference>
<dbReference type="KEGG" id="gai:IMCC3135_12645"/>
<dbReference type="OrthoDB" id="952847at2"/>